<feature type="transmembrane region" description="Helical" evidence="6">
    <location>
        <begin position="271"/>
        <end position="292"/>
    </location>
</feature>
<gene>
    <name evidence="7" type="ORF">SAMEA104719789_00029</name>
</gene>
<feature type="transmembrane region" description="Helical" evidence="6">
    <location>
        <begin position="12"/>
        <end position="36"/>
    </location>
</feature>
<evidence type="ECO:0000313" key="7">
    <source>
        <dbReference type="EMBL" id="SZD70938.1"/>
    </source>
</evidence>
<dbReference type="AlphaFoldDB" id="A0A383TUN3"/>
<keyword evidence="8" id="KW-1185">Reference proteome</keyword>
<feature type="transmembrane region" description="Helical" evidence="6">
    <location>
        <begin position="246"/>
        <end position="265"/>
    </location>
</feature>
<evidence type="ECO:0000256" key="5">
    <source>
        <dbReference type="ARBA" id="ARBA00023136"/>
    </source>
</evidence>
<feature type="transmembrane region" description="Helical" evidence="6">
    <location>
        <begin position="56"/>
        <end position="77"/>
    </location>
</feature>
<dbReference type="EMBL" id="UNSC01000001">
    <property type="protein sequence ID" value="SZD70938.1"/>
    <property type="molecule type" value="Genomic_DNA"/>
</dbReference>
<dbReference type="InterPro" id="IPR000537">
    <property type="entry name" value="UbiA_prenyltransferase"/>
</dbReference>
<keyword evidence="7" id="KW-0808">Transferase</keyword>
<dbReference type="Gene3D" id="1.10.357.140">
    <property type="entry name" value="UbiA prenyltransferase"/>
    <property type="match status" value="1"/>
</dbReference>
<feature type="transmembrane region" description="Helical" evidence="6">
    <location>
        <begin position="174"/>
        <end position="191"/>
    </location>
</feature>
<evidence type="ECO:0000256" key="6">
    <source>
        <dbReference type="SAM" id="Phobius"/>
    </source>
</evidence>
<protein>
    <submittedName>
        <fullName evidence="7">Prenyltransferase</fullName>
    </submittedName>
</protein>
<name>A0A383TUN3_9FLAO</name>
<evidence type="ECO:0000256" key="3">
    <source>
        <dbReference type="ARBA" id="ARBA00022692"/>
    </source>
</evidence>
<feature type="transmembrane region" description="Helical" evidence="6">
    <location>
        <begin position="104"/>
        <end position="130"/>
    </location>
</feature>
<sequence length="306" mass="35516">MLNKNFKNKIGWKLFALFTVVRGYNILMLILAMYFTAYFIFSSDTTLFDFVKSNKIHLIILASALTVAAGYIINNFYDAQKDRLGRPVMTYISRFVSQEFKLNVYLLLNFLSLLTALIASWRVALFFVVYQVLVWFYSHKLSKIVFLNNISHTILSLFPFLALLLYYNNHAPVIFLHGFFLGGLLLIADLSKDLLTQKADLIYNYKTLVTVYGTQTSKIVISIFIMIIISLGIFMQNIEKLGHMRLYFLLMTVALFFLSIIIWFIHSKVEYLLYQYAIKTLLGIGVISIAWIKINLLDLQKFFIIN</sequence>
<organism evidence="7 8">
    <name type="scientific">Candidatus Ornithobacterium hominis</name>
    <dbReference type="NCBI Taxonomy" id="2497989"/>
    <lineage>
        <taxon>Bacteria</taxon>
        <taxon>Pseudomonadati</taxon>
        <taxon>Bacteroidota</taxon>
        <taxon>Flavobacteriia</taxon>
        <taxon>Flavobacteriales</taxon>
        <taxon>Weeksellaceae</taxon>
        <taxon>Ornithobacterium</taxon>
    </lineage>
</organism>
<dbReference type="OrthoDB" id="1142538at2"/>
<dbReference type="GO" id="GO:0016020">
    <property type="term" value="C:membrane"/>
    <property type="evidence" value="ECO:0007669"/>
    <property type="project" value="UniProtKB-SubCell"/>
</dbReference>
<keyword evidence="2" id="KW-1003">Cell membrane</keyword>
<comment type="subcellular location">
    <subcellularLocation>
        <location evidence="1">Membrane</location>
        <topology evidence="1">Multi-pass membrane protein</topology>
    </subcellularLocation>
</comment>
<evidence type="ECO:0000256" key="2">
    <source>
        <dbReference type="ARBA" id="ARBA00022475"/>
    </source>
</evidence>
<proteinExistence type="predicted"/>
<evidence type="ECO:0000256" key="1">
    <source>
        <dbReference type="ARBA" id="ARBA00004141"/>
    </source>
</evidence>
<evidence type="ECO:0000256" key="4">
    <source>
        <dbReference type="ARBA" id="ARBA00022989"/>
    </source>
</evidence>
<dbReference type="Proteomes" id="UP000262142">
    <property type="component" value="Unassembled WGS sequence"/>
</dbReference>
<dbReference type="GO" id="GO:0016765">
    <property type="term" value="F:transferase activity, transferring alkyl or aryl (other than methyl) groups"/>
    <property type="evidence" value="ECO:0007669"/>
    <property type="project" value="InterPro"/>
</dbReference>
<reference evidence="7 8" key="1">
    <citation type="submission" date="2018-09" db="EMBL/GenBank/DDBJ databases">
        <authorList>
            <consortium name="Pathogen Informatics"/>
        </authorList>
    </citation>
    <scope>NUCLEOTIDE SEQUENCE [LARGE SCALE GENOMIC DNA]</scope>
    <source>
        <strain evidence="7 8">OH-22767</strain>
    </source>
</reference>
<keyword evidence="3 6" id="KW-0812">Transmembrane</keyword>
<feature type="transmembrane region" description="Helical" evidence="6">
    <location>
        <begin position="211"/>
        <end position="234"/>
    </location>
</feature>
<feature type="transmembrane region" description="Helical" evidence="6">
    <location>
        <begin position="150"/>
        <end position="167"/>
    </location>
</feature>
<accession>A0A383TUN3</accession>
<keyword evidence="4 6" id="KW-1133">Transmembrane helix</keyword>
<keyword evidence="5 6" id="KW-0472">Membrane</keyword>
<dbReference type="RefSeq" id="WP_119058668.1">
    <property type="nucleotide sequence ID" value="NZ_UNSC01000001.1"/>
</dbReference>
<evidence type="ECO:0000313" key="8">
    <source>
        <dbReference type="Proteomes" id="UP000262142"/>
    </source>
</evidence>
<dbReference type="Pfam" id="PF01040">
    <property type="entry name" value="UbiA"/>
    <property type="match status" value="1"/>
</dbReference>
<dbReference type="InterPro" id="IPR044878">
    <property type="entry name" value="UbiA_sf"/>
</dbReference>